<protein>
    <recommendedName>
        <fullName evidence="1">SET domain-containing protein</fullName>
    </recommendedName>
</protein>
<gene>
    <name evidence="2" type="ORF">BD324DRAFT_653352</name>
</gene>
<evidence type="ECO:0000313" key="2">
    <source>
        <dbReference type="EMBL" id="ORX34581.1"/>
    </source>
</evidence>
<dbReference type="Gene3D" id="2.170.270.10">
    <property type="entry name" value="SET domain"/>
    <property type="match status" value="1"/>
</dbReference>
<sequence>MDRVDLLDAVPPSLVPTVLSLPATRPVFLDDDIPLAFTTSKALTMSDVRWDTDVQAYRLRTQDYGFRWTVDALPAKILGEPDFGPDCPPFVLQVWWNIVCHVEKNRLFISSQGAWETGVDTILGFLNILIQVSAMPGHWMFKWLKVMQTAKDWYKQWLQRFRMLQPEKQMEEMKGGTERAKEDSMKYPMLGDILAREMPLKLHEDLFLTKDVRDAHFNFIGQQSQWDNAKFASDGKHIARRNLSERPGPIFPNGRQDVVSYYTSNPIVPHTPASGTNPVYFQVTFGESKLSSGSVDISSLKEIAIKDLNCPMKHKGRVLYCRVLTLPVVGRGIAFAVEDSYGHAIALAVDHPLPIPARCAPFERLKALYPRGAILAVKEPYVHYGLTSNIAEVQVAMITDVVELPCLPGPPWRYQALIEEPYGEVTVRAFKDRGNEAIKRGDTEAAIKQYSLGLLLADKGDADLKIMLLLNRALANLDIDRPGPALADCTEIERLSLQSTLSDAQCLKLVYRKFLALKSLRLWSSARGALADCVKHGLDPAKIKAHGEQLRDRDLERQGMPNHPGMFTFASMENSGRAIDTSNGDYVGPVAVRKIPNKGRGLVVTSNVKAGTLLFSETAAIRGGSSKQGVLSSISEVSGVRDRVDVGLAERAVEAFIADPSRILVMDALMPRPSRSSPILTDEQRLEVILAGPPPVDIQDTVRRVTVNSFGGSVEKGSLTFGLASMANHSCIESTVFHNQGETRFTYARFDLKAGDEVTYSYVDPSRSYSSRLTSFNVTWGFTCSCELCTADAKDDWKTREALMQRDWPTIKAMAEEVSTRSPGFGLPTDWRGSFVLNTAQVARSAEQRWAFFCDFVNKLEKTYAPGRKVVKSELIEVMSGSQYAIGFGPDHKGVFQTYEDLVKAWGGILGNKEYIRKTGRALKKIPDTGNVLEVCRFLLRYSTLLRTSDRTSKPLVALGLLGIQDSILWGFGHEDGRKAISRGAIDGTAW</sequence>
<dbReference type="InterPro" id="IPR001214">
    <property type="entry name" value="SET_dom"/>
</dbReference>
<dbReference type="AlphaFoldDB" id="A0A1Y1U974"/>
<dbReference type="EMBL" id="NBSH01000014">
    <property type="protein sequence ID" value="ORX34581.1"/>
    <property type="molecule type" value="Genomic_DNA"/>
</dbReference>
<dbReference type="STRING" id="4999.A0A1Y1U974"/>
<dbReference type="InParanoid" id="A0A1Y1U974"/>
<dbReference type="InterPro" id="IPR011990">
    <property type="entry name" value="TPR-like_helical_dom_sf"/>
</dbReference>
<keyword evidence="3" id="KW-1185">Reference proteome</keyword>
<dbReference type="CDD" id="cd20071">
    <property type="entry name" value="SET_SMYD"/>
    <property type="match status" value="1"/>
</dbReference>
<evidence type="ECO:0000313" key="3">
    <source>
        <dbReference type="Proteomes" id="UP000193218"/>
    </source>
</evidence>
<dbReference type="OrthoDB" id="5945798at2759"/>
<comment type="caution">
    <text evidence="2">The sequence shown here is derived from an EMBL/GenBank/DDBJ whole genome shotgun (WGS) entry which is preliminary data.</text>
</comment>
<dbReference type="Proteomes" id="UP000193218">
    <property type="component" value="Unassembled WGS sequence"/>
</dbReference>
<dbReference type="Pfam" id="PF00856">
    <property type="entry name" value="SET"/>
    <property type="match status" value="1"/>
</dbReference>
<dbReference type="InterPro" id="IPR046341">
    <property type="entry name" value="SET_dom_sf"/>
</dbReference>
<dbReference type="Gene3D" id="1.25.40.10">
    <property type="entry name" value="Tetratricopeptide repeat domain"/>
    <property type="match status" value="1"/>
</dbReference>
<dbReference type="SUPFAM" id="SSF48452">
    <property type="entry name" value="TPR-like"/>
    <property type="match status" value="1"/>
</dbReference>
<dbReference type="PANTHER" id="PTHR47643:SF2">
    <property type="entry name" value="TPR DOMAIN PROTEIN (AFU_ORTHOLOGUE AFUA_5G12710)"/>
    <property type="match status" value="1"/>
</dbReference>
<feature type="domain" description="SET" evidence="1">
    <location>
        <begin position="588"/>
        <end position="763"/>
    </location>
</feature>
<name>A0A1Y1U974_9TREE</name>
<proteinExistence type="predicted"/>
<evidence type="ECO:0000259" key="1">
    <source>
        <dbReference type="PROSITE" id="PS50280"/>
    </source>
</evidence>
<dbReference type="GeneID" id="33560455"/>
<dbReference type="InterPro" id="IPR053209">
    <property type="entry name" value="Gramillin-biosynth_MTr"/>
</dbReference>
<dbReference type="SUPFAM" id="SSF82199">
    <property type="entry name" value="SET domain"/>
    <property type="match status" value="1"/>
</dbReference>
<reference evidence="2 3" key="1">
    <citation type="submission" date="2017-03" db="EMBL/GenBank/DDBJ databases">
        <title>Widespread Adenine N6-methylation of Active Genes in Fungi.</title>
        <authorList>
            <consortium name="DOE Joint Genome Institute"/>
            <person name="Mondo S.J."/>
            <person name="Dannebaum R.O."/>
            <person name="Kuo R.C."/>
            <person name="Louie K.B."/>
            <person name="Bewick A.J."/>
            <person name="Labutti K."/>
            <person name="Haridas S."/>
            <person name="Kuo A."/>
            <person name="Salamov A."/>
            <person name="Ahrendt S.R."/>
            <person name="Lau R."/>
            <person name="Bowen B.P."/>
            <person name="Lipzen A."/>
            <person name="Sullivan W."/>
            <person name="Andreopoulos W.B."/>
            <person name="Clum A."/>
            <person name="Lindquist E."/>
            <person name="Daum C."/>
            <person name="Northen T.R."/>
            <person name="Ramamoorthy G."/>
            <person name="Schmitz R.J."/>
            <person name="Gryganskyi A."/>
            <person name="Culley D."/>
            <person name="Magnuson J."/>
            <person name="James T.Y."/>
            <person name="O'Malley M.A."/>
            <person name="Stajich J.E."/>
            <person name="Spatafora J.W."/>
            <person name="Visel A."/>
            <person name="Grigoriev I.V."/>
        </authorList>
    </citation>
    <scope>NUCLEOTIDE SEQUENCE [LARGE SCALE GENOMIC DNA]</scope>
    <source>
        <strain evidence="2 3">NRRL Y-17943</strain>
    </source>
</reference>
<dbReference type="RefSeq" id="XP_021868844.1">
    <property type="nucleotide sequence ID" value="XM_022018646.1"/>
</dbReference>
<dbReference type="PANTHER" id="PTHR47643">
    <property type="entry name" value="TPR DOMAIN PROTEIN (AFU_ORTHOLOGUE AFUA_5G12710)"/>
    <property type="match status" value="1"/>
</dbReference>
<organism evidence="2 3">
    <name type="scientific">Kockovaella imperatae</name>
    <dbReference type="NCBI Taxonomy" id="4999"/>
    <lineage>
        <taxon>Eukaryota</taxon>
        <taxon>Fungi</taxon>
        <taxon>Dikarya</taxon>
        <taxon>Basidiomycota</taxon>
        <taxon>Agaricomycotina</taxon>
        <taxon>Tremellomycetes</taxon>
        <taxon>Tremellales</taxon>
        <taxon>Cuniculitremaceae</taxon>
        <taxon>Kockovaella</taxon>
    </lineage>
</organism>
<dbReference type="PROSITE" id="PS50280">
    <property type="entry name" value="SET"/>
    <property type="match status" value="1"/>
</dbReference>
<accession>A0A1Y1U974</accession>